<keyword evidence="2" id="KW-0813">Transport</keyword>
<evidence type="ECO:0000313" key="11">
    <source>
        <dbReference type="Proteomes" id="UP000503447"/>
    </source>
</evidence>
<keyword evidence="3" id="KW-1003">Cell membrane</keyword>
<dbReference type="InterPro" id="IPR025857">
    <property type="entry name" value="MacB_PCD"/>
</dbReference>
<dbReference type="GO" id="GO:0005886">
    <property type="term" value="C:plasma membrane"/>
    <property type="evidence" value="ECO:0007669"/>
    <property type="project" value="UniProtKB-SubCell"/>
</dbReference>
<feature type="transmembrane region" description="Helical" evidence="7">
    <location>
        <begin position="339"/>
        <end position="363"/>
    </location>
</feature>
<name>A0A6M5YQ33_9BACT</name>
<dbReference type="Proteomes" id="UP000503447">
    <property type="component" value="Chromosome"/>
</dbReference>
<feature type="transmembrane region" description="Helical" evidence="7">
    <location>
        <begin position="375"/>
        <end position="394"/>
    </location>
</feature>
<dbReference type="PANTHER" id="PTHR43738:SF1">
    <property type="entry name" value="HEMIN TRANSPORT SYSTEM PERMEASE PROTEIN HRTB-RELATED"/>
    <property type="match status" value="1"/>
</dbReference>
<dbReference type="InterPro" id="IPR051125">
    <property type="entry name" value="ABC-4/HrtB_transporter"/>
</dbReference>
<dbReference type="EMBL" id="CP053452">
    <property type="protein sequence ID" value="QJW95361.1"/>
    <property type="molecule type" value="Genomic_DNA"/>
</dbReference>
<feature type="domain" description="ABC3 transporter permease C-terminal" evidence="8">
    <location>
        <begin position="291"/>
        <end position="399"/>
    </location>
</feature>
<dbReference type="Pfam" id="PF02687">
    <property type="entry name" value="FtsX"/>
    <property type="match status" value="1"/>
</dbReference>
<evidence type="ECO:0000259" key="8">
    <source>
        <dbReference type="Pfam" id="PF02687"/>
    </source>
</evidence>
<dbReference type="Pfam" id="PF12704">
    <property type="entry name" value="MacB_PCD"/>
    <property type="match status" value="1"/>
</dbReference>
<feature type="transmembrane region" description="Helical" evidence="7">
    <location>
        <begin position="283"/>
        <end position="306"/>
    </location>
</feature>
<keyword evidence="6 7" id="KW-0472">Membrane</keyword>
<keyword evidence="4 7" id="KW-0812">Transmembrane</keyword>
<evidence type="ECO:0000256" key="3">
    <source>
        <dbReference type="ARBA" id="ARBA00022475"/>
    </source>
</evidence>
<reference evidence="11" key="1">
    <citation type="submission" date="2020-05" db="EMBL/GenBank/DDBJ databases">
        <title>Frigoriglobus tundricola gen. nov., sp. nov., a psychrotolerant cellulolytic planctomycete of the family Gemmataceae with two divergent copies of 16S rRNA gene.</title>
        <authorList>
            <person name="Kulichevskaya I.S."/>
            <person name="Ivanova A.A."/>
            <person name="Naumoff D.G."/>
            <person name="Beletsky A.V."/>
            <person name="Rijpstra W.I.C."/>
            <person name="Sinninghe Damste J.S."/>
            <person name="Mardanov A.V."/>
            <person name="Ravin N.V."/>
            <person name="Dedysh S.N."/>
        </authorList>
    </citation>
    <scope>NUCLEOTIDE SEQUENCE [LARGE SCALE GENOMIC DNA]</scope>
    <source>
        <strain evidence="11">PL17</strain>
    </source>
</reference>
<dbReference type="AlphaFoldDB" id="A0A6M5YQ33"/>
<evidence type="ECO:0000256" key="1">
    <source>
        <dbReference type="ARBA" id="ARBA00004651"/>
    </source>
</evidence>
<gene>
    <name evidence="10" type="ORF">FTUN_2909</name>
</gene>
<evidence type="ECO:0000256" key="2">
    <source>
        <dbReference type="ARBA" id="ARBA00022448"/>
    </source>
</evidence>
<evidence type="ECO:0000256" key="7">
    <source>
        <dbReference type="SAM" id="Phobius"/>
    </source>
</evidence>
<feature type="transmembrane region" description="Helical" evidence="7">
    <location>
        <begin position="20"/>
        <end position="46"/>
    </location>
</feature>
<proteinExistence type="predicted"/>
<dbReference type="RefSeq" id="WP_171471161.1">
    <property type="nucleotide sequence ID" value="NZ_CP053452.2"/>
</dbReference>
<evidence type="ECO:0000256" key="6">
    <source>
        <dbReference type="ARBA" id="ARBA00023136"/>
    </source>
</evidence>
<sequence>MAHPPPVPLAWRNLAHDKVRFALFASGIGFAVVLMGVQYGIMNAMLDSNTVLIRRLKCELVLVNPNKSALMFPEGVSRRRIEQALGVPGVASVAPVYLEYSAAQMRHTASDPARRTNTRRVRVIGVDPAADVLDLPGVTAAEWQALQTPGTALYDRKSRPHPDGTNHPGESVFGTLAAGTRTELAGREIVLVGGFEMGFDFSTDGSLVVSDRTFERWVREPYYPTSPTAEADLGCVKLAPGADPDDVRAALRAKFAAEGDVLVLTRDELVSREKRFWWTNTPIGFAFGAGVVLGFIVGMVICYQILASDVADHLPEYATLKAIGYTNRYLSWVVLQESLILAAGGFVPGMAVTYGTYLLLTHVTGLPLTLTPGRFALVLGLTVVMCAASGMMAVGKVKQVDPADVF</sequence>
<comment type="subcellular location">
    <subcellularLocation>
        <location evidence="1">Cell membrane</location>
        <topology evidence="1">Multi-pass membrane protein</topology>
    </subcellularLocation>
</comment>
<dbReference type="NCBIfam" id="TIGR01185">
    <property type="entry name" value="devC"/>
    <property type="match status" value="1"/>
</dbReference>
<evidence type="ECO:0000256" key="4">
    <source>
        <dbReference type="ARBA" id="ARBA00022692"/>
    </source>
</evidence>
<accession>A0A6M5YQ33</accession>
<feature type="domain" description="MacB-like periplasmic core" evidence="9">
    <location>
        <begin position="22"/>
        <end position="253"/>
    </location>
</feature>
<dbReference type="InterPro" id="IPR005891">
    <property type="entry name" value="DevC"/>
</dbReference>
<keyword evidence="11" id="KW-1185">Reference proteome</keyword>
<dbReference type="InterPro" id="IPR003838">
    <property type="entry name" value="ABC3_permease_C"/>
</dbReference>
<dbReference type="PIRSF" id="PIRSF031773">
    <property type="entry name" value="DevC"/>
    <property type="match status" value="1"/>
</dbReference>
<evidence type="ECO:0000313" key="10">
    <source>
        <dbReference type="EMBL" id="QJW95361.1"/>
    </source>
</evidence>
<organism evidence="10 11">
    <name type="scientific">Frigoriglobus tundricola</name>
    <dbReference type="NCBI Taxonomy" id="2774151"/>
    <lineage>
        <taxon>Bacteria</taxon>
        <taxon>Pseudomonadati</taxon>
        <taxon>Planctomycetota</taxon>
        <taxon>Planctomycetia</taxon>
        <taxon>Gemmatales</taxon>
        <taxon>Gemmataceae</taxon>
        <taxon>Frigoriglobus</taxon>
    </lineage>
</organism>
<evidence type="ECO:0000259" key="9">
    <source>
        <dbReference type="Pfam" id="PF12704"/>
    </source>
</evidence>
<dbReference type="PANTHER" id="PTHR43738">
    <property type="entry name" value="ABC TRANSPORTER, MEMBRANE PROTEIN"/>
    <property type="match status" value="1"/>
</dbReference>
<dbReference type="KEGG" id="ftj:FTUN_2909"/>
<evidence type="ECO:0000256" key="5">
    <source>
        <dbReference type="ARBA" id="ARBA00022989"/>
    </source>
</evidence>
<keyword evidence="5 7" id="KW-1133">Transmembrane helix</keyword>
<protein>
    <submittedName>
        <fullName evidence="10">Uncharacterized protein</fullName>
    </submittedName>
</protein>